<dbReference type="Pfam" id="PF07819">
    <property type="entry name" value="PGAP1"/>
    <property type="match status" value="1"/>
</dbReference>
<feature type="domain" description="GPI inositol-deacylase PGAP1-like alpha/beta" evidence="3">
    <location>
        <begin position="79"/>
        <end position="182"/>
    </location>
</feature>
<dbReference type="EMBL" id="BNAV01000003">
    <property type="protein sequence ID" value="GHF49909.1"/>
    <property type="molecule type" value="Genomic_DNA"/>
</dbReference>
<gene>
    <name evidence="4" type="ORF">GCM10017566_23700</name>
</gene>
<dbReference type="InterPro" id="IPR053228">
    <property type="entry name" value="Stereospecific_Lipase"/>
</dbReference>
<keyword evidence="5" id="KW-1185">Reference proteome</keyword>
<dbReference type="Gene3D" id="3.40.50.1820">
    <property type="entry name" value="alpha/beta hydrolase"/>
    <property type="match status" value="1"/>
</dbReference>
<dbReference type="InterPro" id="IPR012908">
    <property type="entry name" value="PGAP1-ab_dom-like"/>
</dbReference>
<keyword evidence="2" id="KW-1133">Transmembrane helix</keyword>
<accession>A0A8H9IWQ6</accession>
<evidence type="ECO:0000313" key="4">
    <source>
        <dbReference type="EMBL" id="GHF49909.1"/>
    </source>
</evidence>
<dbReference type="InterPro" id="IPR029058">
    <property type="entry name" value="AB_hydrolase_fold"/>
</dbReference>
<reference evidence="4" key="2">
    <citation type="submission" date="2020-09" db="EMBL/GenBank/DDBJ databases">
        <authorList>
            <person name="Sun Q."/>
            <person name="Zhou Y."/>
        </authorList>
    </citation>
    <scope>NUCLEOTIDE SEQUENCE</scope>
    <source>
        <strain evidence="4">CGMCC 4.7679</strain>
    </source>
</reference>
<feature type="transmembrane region" description="Helical" evidence="2">
    <location>
        <begin position="42"/>
        <end position="61"/>
    </location>
</feature>
<evidence type="ECO:0000256" key="1">
    <source>
        <dbReference type="SAM" id="MobiDB-lite"/>
    </source>
</evidence>
<dbReference type="SUPFAM" id="SSF53474">
    <property type="entry name" value="alpha/beta-Hydrolases"/>
    <property type="match status" value="1"/>
</dbReference>
<name>A0A8H9IWQ6_9PSEU</name>
<evidence type="ECO:0000256" key="2">
    <source>
        <dbReference type="SAM" id="Phobius"/>
    </source>
</evidence>
<evidence type="ECO:0000259" key="3">
    <source>
        <dbReference type="Pfam" id="PF07819"/>
    </source>
</evidence>
<dbReference type="Proteomes" id="UP000658656">
    <property type="component" value="Unassembled WGS sequence"/>
</dbReference>
<proteinExistence type="predicted"/>
<dbReference type="AlphaFoldDB" id="A0A8H9IWQ6"/>
<sequence>MNNRRDNRERGRNQGIRASPPGTAAVVSVLDRWRALSLRRRLVFAGVAVVLVAAVGTGLAVSEDPAPQSGRPGQDALGPVLLVPGYGGSRDALERLAAAIRDTGRQADVLTLAGDGTGDLRQQAGVLADAVQRAYAQGAPSVDVIGYSAGGVVARLWVADRGGEHQARRVVTLGAPMHGTTVASAGGALVPGACPVACQQLTPGSALLRQLPPLPPGLPWLSVWTQDDQTVVPPDSARLEGAVNVPLQQVCPGNHAAHGDLPTDPATTALVLRALGTAPLAAPASCP</sequence>
<dbReference type="PANTHER" id="PTHR37574:SF1">
    <property type="entry name" value="LIPASE B"/>
    <property type="match status" value="1"/>
</dbReference>
<feature type="compositionally biased region" description="Basic and acidic residues" evidence="1">
    <location>
        <begin position="1"/>
        <end position="12"/>
    </location>
</feature>
<evidence type="ECO:0000313" key="5">
    <source>
        <dbReference type="Proteomes" id="UP000658656"/>
    </source>
</evidence>
<feature type="region of interest" description="Disordered" evidence="1">
    <location>
        <begin position="1"/>
        <end position="20"/>
    </location>
</feature>
<comment type="caution">
    <text evidence="4">The sequence shown here is derived from an EMBL/GenBank/DDBJ whole genome shotgun (WGS) entry which is preliminary data.</text>
</comment>
<dbReference type="GO" id="GO:0016788">
    <property type="term" value="F:hydrolase activity, acting on ester bonds"/>
    <property type="evidence" value="ECO:0007669"/>
    <property type="project" value="InterPro"/>
</dbReference>
<reference evidence="4" key="1">
    <citation type="journal article" date="2014" name="Int. J. Syst. Evol. Microbiol.">
        <title>Complete genome sequence of Corynebacterium casei LMG S-19264T (=DSM 44701T), isolated from a smear-ripened cheese.</title>
        <authorList>
            <consortium name="US DOE Joint Genome Institute (JGI-PGF)"/>
            <person name="Walter F."/>
            <person name="Albersmeier A."/>
            <person name="Kalinowski J."/>
            <person name="Ruckert C."/>
        </authorList>
    </citation>
    <scope>NUCLEOTIDE SEQUENCE</scope>
    <source>
        <strain evidence="4">CGMCC 4.7679</strain>
    </source>
</reference>
<dbReference type="PANTHER" id="PTHR37574">
    <property type="entry name" value="LIPASE B"/>
    <property type="match status" value="1"/>
</dbReference>
<organism evidence="4 5">
    <name type="scientific">Amycolatopsis bartoniae</name>
    <dbReference type="NCBI Taxonomy" id="941986"/>
    <lineage>
        <taxon>Bacteria</taxon>
        <taxon>Bacillati</taxon>
        <taxon>Actinomycetota</taxon>
        <taxon>Actinomycetes</taxon>
        <taxon>Pseudonocardiales</taxon>
        <taxon>Pseudonocardiaceae</taxon>
        <taxon>Amycolatopsis</taxon>
    </lineage>
</organism>
<keyword evidence="2" id="KW-0472">Membrane</keyword>
<protein>
    <submittedName>
        <fullName evidence="4">Lipase</fullName>
    </submittedName>
</protein>
<keyword evidence="2" id="KW-0812">Transmembrane</keyword>